<organism evidence="1 2">
    <name type="scientific">Legionella anisa</name>
    <dbReference type="NCBI Taxonomy" id="28082"/>
    <lineage>
        <taxon>Bacteria</taxon>
        <taxon>Pseudomonadati</taxon>
        <taxon>Pseudomonadota</taxon>
        <taxon>Gammaproteobacteria</taxon>
        <taxon>Legionellales</taxon>
        <taxon>Legionellaceae</taxon>
        <taxon>Legionella</taxon>
    </lineage>
</organism>
<accession>A0AAX0WVR5</accession>
<dbReference type="GeneID" id="98065475"/>
<evidence type="ECO:0000313" key="1">
    <source>
        <dbReference type="EMBL" id="PNL62163.1"/>
    </source>
</evidence>
<dbReference type="EMBL" id="NBTX02000004">
    <property type="protein sequence ID" value="PNL62163.1"/>
    <property type="molecule type" value="Genomic_DNA"/>
</dbReference>
<proteinExistence type="predicted"/>
<keyword evidence="2" id="KW-1185">Reference proteome</keyword>
<evidence type="ECO:0008006" key="3">
    <source>
        <dbReference type="Google" id="ProtNLM"/>
    </source>
</evidence>
<sequence>MGNLVFFSNTTKEEANASKGFTNQADVLSHVHPEKGEKGICAQLANLYTKYEIGGKSNSPDFLKGTPQEIYNAALKERRHQEDLFKQGEDGLHSAFVDTKTPYFSSTDTVKVSDLNSENLAALVNQAGPNHIVTYPVKQARANHTIAFGKSKHGESCYSFSANFPPREHPCNAFKELAKEIKELGDQDKTAIIATHYMKR</sequence>
<comment type="caution">
    <text evidence="1">The sequence shown here is derived from an EMBL/GenBank/DDBJ whole genome shotgun (WGS) entry which is preliminary data.</text>
</comment>
<dbReference type="Proteomes" id="UP000192511">
    <property type="component" value="Unassembled WGS sequence"/>
</dbReference>
<reference evidence="1" key="1">
    <citation type="submission" date="2017-12" db="EMBL/GenBank/DDBJ databases">
        <title>FDA dAtabase for Regulatory Grade micrObial Sequences (FDA-ARGOS): Supporting development and validation of Infectious Disease Dx tests.</title>
        <authorList>
            <person name="Kerrigan L."/>
            <person name="Tallon L.J."/>
            <person name="Sadzewicz L."/>
            <person name="Sengamalay N."/>
            <person name="Ott S."/>
            <person name="Godinez A."/>
            <person name="Nagaraj S."/>
            <person name="Vavikolanu K."/>
            <person name="Vyas G."/>
            <person name="Nadendla S."/>
            <person name="Aluvathingal J."/>
            <person name="Sichtig H."/>
        </authorList>
    </citation>
    <scope>NUCLEOTIDE SEQUENCE [LARGE SCALE GENOMIC DNA]</scope>
    <source>
        <strain evidence="1">FDAARGOS_200</strain>
    </source>
</reference>
<gene>
    <name evidence="1" type="ORF">A6J39_013590</name>
</gene>
<name>A0AAX0WVR5_9GAMM</name>
<evidence type="ECO:0000313" key="2">
    <source>
        <dbReference type="Proteomes" id="UP000192511"/>
    </source>
</evidence>
<protein>
    <recommendedName>
        <fullName evidence="3">Type IV secretion protein Dot</fullName>
    </recommendedName>
</protein>
<dbReference type="AlphaFoldDB" id="A0AAX0WVR5"/>
<dbReference type="RefSeq" id="WP_058388736.1">
    <property type="nucleotide sequence ID" value="NZ_CAAAHR010000040.1"/>
</dbReference>